<keyword evidence="2" id="KW-1185">Reference proteome</keyword>
<evidence type="ECO:0000313" key="2">
    <source>
        <dbReference type="Proteomes" id="UP000233742"/>
    </source>
</evidence>
<dbReference type="Proteomes" id="UP000233742">
    <property type="component" value="Chromosome"/>
</dbReference>
<sequence>MLPQITAFPLRSARVHEACGPLAAGLAAAAAAEAGGVLWVRESWRPEAISPIGLAAYLDPSRLLLAEAKDQTETLTVAELGLRDGALPLVVMELSAPLSLTAGRRLQLAAQAGKCTGLCLIQDGMGSNAAETRWRCSPLPDPEQPAEDSTLQRWQLIKNKSGTLGVWHVRWSQSARRLTMVSPARE</sequence>
<organism evidence="1 2">
    <name type="scientific">Paracoccus tegillarcae</name>
    <dbReference type="NCBI Taxonomy" id="1529068"/>
    <lineage>
        <taxon>Bacteria</taxon>
        <taxon>Pseudomonadati</taxon>
        <taxon>Pseudomonadota</taxon>
        <taxon>Alphaproteobacteria</taxon>
        <taxon>Rhodobacterales</taxon>
        <taxon>Paracoccaceae</taxon>
        <taxon>Paracoccus</taxon>
    </lineage>
</organism>
<dbReference type="EMBL" id="CP025408">
    <property type="protein sequence ID" value="AUH34035.1"/>
    <property type="molecule type" value="Genomic_DNA"/>
</dbReference>
<dbReference type="AlphaFoldDB" id="A0A2K9EQS5"/>
<dbReference type="InterPro" id="IPR027417">
    <property type="entry name" value="P-loop_NTPase"/>
</dbReference>
<gene>
    <name evidence="1" type="ORF">CUV01_12085</name>
</gene>
<name>A0A2K9EQS5_9RHOB</name>
<dbReference type="Gene3D" id="3.40.50.300">
    <property type="entry name" value="P-loop containing nucleotide triphosphate hydrolases"/>
    <property type="match status" value="1"/>
</dbReference>
<dbReference type="SUPFAM" id="SSF52540">
    <property type="entry name" value="P-loop containing nucleoside triphosphate hydrolases"/>
    <property type="match status" value="1"/>
</dbReference>
<dbReference type="OrthoDB" id="7630980at2"/>
<reference evidence="1 2" key="1">
    <citation type="submission" date="2017-12" db="EMBL/GenBank/DDBJ databases">
        <authorList>
            <person name="Hurst M.R.H."/>
        </authorList>
    </citation>
    <scope>NUCLEOTIDE SEQUENCE [LARGE SCALE GENOMIC DNA]</scope>
    <source>
        <strain evidence="1 2">BM15</strain>
    </source>
</reference>
<dbReference type="RefSeq" id="WP_101460700.1">
    <property type="nucleotide sequence ID" value="NZ_CP025408.1"/>
</dbReference>
<proteinExistence type="predicted"/>
<dbReference type="KEGG" id="paro:CUV01_12085"/>
<evidence type="ECO:0000313" key="1">
    <source>
        <dbReference type="EMBL" id="AUH34035.1"/>
    </source>
</evidence>
<accession>A0A2K9EQS5</accession>
<evidence type="ECO:0008006" key="3">
    <source>
        <dbReference type="Google" id="ProtNLM"/>
    </source>
</evidence>
<protein>
    <recommendedName>
        <fullName evidence="3">Protein ImuA</fullName>
    </recommendedName>
</protein>